<dbReference type="PANTHER" id="PTHR37540:SF5">
    <property type="entry name" value="TRANSCRIPTION FACTOR DOMAIN-CONTAINING PROTEIN"/>
    <property type="match status" value="1"/>
</dbReference>
<comment type="caution">
    <text evidence="2">The sequence shown here is derived from an EMBL/GenBank/DDBJ whole genome shotgun (WGS) entry which is preliminary data.</text>
</comment>
<dbReference type="GeneID" id="25277519"/>
<dbReference type="InterPro" id="IPR021858">
    <property type="entry name" value="Fun_TF"/>
</dbReference>
<evidence type="ECO:0000313" key="3">
    <source>
        <dbReference type="Proteomes" id="UP000027920"/>
    </source>
</evidence>
<dbReference type="Pfam" id="PF11951">
    <property type="entry name" value="Fungal_trans_2"/>
    <property type="match status" value="1"/>
</dbReference>
<feature type="compositionally biased region" description="Basic residues" evidence="1">
    <location>
        <begin position="26"/>
        <end position="48"/>
    </location>
</feature>
<dbReference type="AlphaFoldDB" id="A0A072PNU1"/>
<gene>
    <name evidence="2" type="ORF">A1O9_02577</name>
</gene>
<sequence>MRLLFLPYKPASDAASEASQAGSKISHQKHAAREHHRKAKLAKQHLKPTQRGSRGGVQSHAEYGGRFIEWKVQGDELEEAQLNANPTSSLGAGRLDPFDVYCASNQPLMVHEMLDHAISCQWTLFAPDNKPSSLNAVKQAVMNLAMDSPLLFHTLVFAGATHKAFHQAQTVNNRKSQVLRLTCKGKALQTLRRALSAPETMCSDDVIFSMLLLASHGSGEKVTAATYREKRILAAAQDAQFYASMEYEWSHMRGLLDVLRVKGGLQEISVPGVAFAIASFDTHTAIMFQSKPTFPTLIPSASVLKSWPSSDPTSLAFQRSPHLISGFKFLSYMEIPQARDLLNVLQGMRDIIVGFDSFQQGDANAPNLKQIIFARNLNQHELISLDNLWIGISSPDSGTTSFTTTEPENSRDIVLYEISRICAIVFQIVTLLPNLHSVQPVTMAYAVRLKDILISCKSSLRSCDGYMDHDLLLWAGILGAWLTQGMSMRIWFIEHLAREIIPLVAHGNLSELYESPRKSWELARSKVTSFLWLDSECDSPYREVWEEVEVWAVPDAQGVIC</sequence>
<organism evidence="2 3">
    <name type="scientific">Exophiala aquamarina CBS 119918</name>
    <dbReference type="NCBI Taxonomy" id="1182545"/>
    <lineage>
        <taxon>Eukaryota</taxon>
        <taxon>Fungi</taxon>
        <taxon>Dikarya</taxon>
        <taxon>Ascomycota</taxon>
        <taxon>Pezizomycotina</taxon>
        <taxon>Eurotiomycetes</taxon>
        <taxon>Chaetothyriomycetidae</taxon>
        <taxon>Chaetothyriales</taxon>
        <taxon>Herpotrichiellaceae</taxon>
        <taxon>Exophiala</taxon>
    </lineage>
</organism>
<dbReference type="EMBL" id="AMGV01000002">
    <property type="protein sequence ID" value="KEF61013.1"/>
    <property type="molecule type" value="Genomic_DNA"/>
</dbReference>
<dbReference type="VEuPathDB" id="FungiDB:A1O9_02577"/>
<name>A0A072PNU1_9EURO</name>
<evidence type="ECO:0000313" key="2">
    <source>
        <dbReference type="EMBL" id="KEF61013.1"/>
    </source>
</evidence>
<dbReference type="OrthoDB" id="3469466at2759"/>
<accession>A0A072PNU1</accession>
<evidence type="ECO:0000256" key="1">
    <source>
        <dbReference type="SAM" id="MobiDB-lite"/>
    </source>
</evidence>
<dbReference type="HOGENOM" id="CLU_015771_2_0_1"/>
<proteinExistence type="predicted"/>
<dbReference type="Proteomes" id="UP000027920">
    <property type="component" value="Unassembled WGS sequence"/>
</dbReference>
<evidence type="ECO:0008006" key="4">
    <source>
        <dbReference type="Google" id="ProtNLM"/>
    </source>
</evidence>
<keyword evidence="3" id="KW-1185">Reference proteome</keyword>
<reference evidence="2 3" key="1">
    <citation type="submission" date="2013-03" db="EMBL/GenBank/DDBJ databases">
        <title>The Genome Sequence of Exophiala aquamarina CBS 119918.</title>
        <authorList>
            <consortium name="The Broad Institute Genomics Platform"/>
            <person name="Cuomo C."/>
            <person name="de Hoog S."/>
            <person name="Gorbushina A."/>
            <person name="Walker B."/>
            <person name="Young S.K."/>
            <person name="Zeng Q."/>
            <person name="Gargeya S."/>
            <person name="Fitzgerald M."/>
            <person name="Haas B."/>
            <person name="Abouelleil A."/>
            <person name="Allen A.W."/>
            <person name="Alvarado L."/>
            <person name="Arachchi H.M."/>
            <person name="Berlin A.M."/>
            <person name="Chapman S.B."/>
            <person name="Gainer-Dewar J."/>
            <person name="Goldberg J."/>
            <person name="Griggs A."/>
            <person name="Gujja S."/>
            <person name="Hansen M."/>
            <person name="Howarth C."/>
            <person name="Imamovic A."/>
            <person name="Ireland A."/>
            <person name="Larimer J."/>
            <person name="McCowan C."/>
            <person name="Murphy C."/>
            <person name="Pearson M."/>
            <person name="Poon T.W."/>
            <person name="Priest M."/>
            <person name="Roberts A."/>
            <person name="Saif S."/>
            <person name="Shea T."/>
            <person name="Sisk P."/>
            <person name="Sykes S."/>
            <person name="Wortman J."/>
            <person name="Nusbaum C."/>
            <person name="Birren B."/>
        </authorList>
    </citation>
    <scope>NUCLEOTIDE SEQUENCE [LARGE SCALE GENOMIC DNA]</scope>
    <source>
        <strain evidence="2 3">CBS 119918</strain>
    </source>
</reference>
<feature type="region of interest" description="Disordered" evidence="1">
    <location>
        <begin position="15"/>
        <end position="59"/>
    </location>
</feature>
<dbReference type="RefSeq" id="XP_013263603.1">
    <property type="nucleotide sequence ID" value="XM_013408149.1"/>
</dbReference>
<protein>
    <recommendedName>
        <fullName evidence="4">Transcription factor domain-containing protein</fullName>
    </recommendedName>
</protein>
<dbReference type="PANTHER" id="PTHR37540">
    <property type="entry name" value="TRANSCRIPTION FACTOR (ACR-2), PUTATIVE-RELATED-RELATED"/>
    <property type="match status" value="1"/>
</dbReference>